<comment type="subcellular location">
    <subcellularLocation>
        <location evidence="1 7">Cell outer membrane</location>
        <topology evidence="1 7">Multi-pass membrane protein</topology>
    </subcellularLocation>
</comment>
<dbReference type="SUPFAM" id="SSF49464">
    <property type="entry name" value="Carboxypeptidase regulatory domain-like"/>
    <property type="match status" value="1"/>
</dbReference>
<dbReference type="EMBL" id="JAABOQ010000004">
    <property type="protein sequence ID" value="NER17825.1"/>
    <property type="molecule type" value="Genomic_DNA"/>
</dbReference>
<feature type="chain" id="PRO_5027019150" evidence="8">
    <location>
        <begin position="39"/>
        <end position="1051"/>
    </location>
</feature>
<evidence type="ECO:0000313" key="10">
    <source>
        <dbReference type="EMBL" id="NER17825.1"/>
    </source>
</evidence>
<dbReference type="Gene3D" id="2.170.130.10">
    <property type="entry name" value="TonB-dependent receptor, plug domain"/>
    <property type="match status" value="1"/>
</dbReference>
<dbReference type="SUPFAM" id="SSF56935">
    <property type="entry name" value="Porins"/>
    <property type="match status" value="1"/>
</dbReference>
<dbReference type="Gene3D" id="2.40.170.20">
    <property type="entry name" value="TonB-dependent receptor, beta-barrel domain"/>
    <property type="match status" value="1"/>
</dbReference>
<evidence type="ECO:0000256" key="3">
    <source>
        <dbReference type="ARBA" id="ARBA00022452"/>
    </source>
</evidence>
<comment type="caution">
    <text evidence="10">The sequence shown here is derived from an EMBL/GenBank/DDBJ whole genome shotgun (WGS) entry which is preliminary data.</text>
</comment>
<keyword evidence="4 7" id="KW-0812">Transmembrane</keyword>
<dbReference type="InterPro" id="IPR039426">
    <property type="entry name" value="TonB-dep_rcpt-like"/>
</dbReference>
<feature type="signal peptide" evidence="8">
    <location>
        <begin position="1"/>
        <end position="38"/>
    </location>
</feature>
<evidence type="ECO:0000256" key="8">
    <source>
        <dbReference type="SAM" id="SignalP"/>
    </source>
</evidence>
<reference evidence="10 11" key="1">
    <citation type="submission" date="2020-01" db="EMBL/GenBank/DDBJ databases">
        <title>Spongiivirga citrea KCTC 32990T.</title>
        <authorList>
            <person name="Wang G."/>
        </authorList>
    </citation>
    <scope>NUCLEOTIDE SEQUENCE [LARGE SCALE GENOMIC DNA]</scope>
    <source>
        <strain evidence="10 11">KCTC 32990</strain>
    </source>
</reference>
<evidence type="ECO:0000256" key="4">
    <source>
        <dbReference type="ARBA" id="ARBA00022692"/>
    </source>
</evidence>
<evidence type="ECO:0000259" key="9">
    <source>
        <dbReference type="Pfam" id="PF07715"/>
    </source>
</evidence>
<dbReference type="Pfam" id="PF07715">
    <property type="entry name" value="Plug"/>
    <property type="match status" value="1"/>
</dbReference>
<dbReference type="InterPro" id="IPR023996">
    <property type="entry name" value="TonB-dep_OMP_SusC/RagA"/>
</dbReference>
<dbReference type="Proteomes" id="UP000474296">
    <property type="component" value="Unassembled WGS sequence"/>
</dbReference>
<accession>A0A6M0CIT2</accession>
<feature type="domain" description="TonB-dependent receptor plug" evidence="9">
    <location>
        <begin position="132"/>
        <end position="236"/>
    </location>
</feature>
<keyword evidence="3 7" id="KW-1134">Transmembrane beta strand</keyword>
<organism evidence="10 11">
    <name type="scientific">Spongiivirga citrea</name>
    <dbReference type="NCBI Taxonomy" id="1481457"/>
    <lineage>
        <taxon>Bacteria</taxon>
        <taxon>Pseudomonadati</taxon>
        <taxon>Bacteroidota</taxon>
        <taxon>Flavobacteriia</taxon>
        <taxon>Flavobacteriales</taxon>
        <taxon>Flavobacteriaceae</taxon>
        <taxon>Spongiivirga</taxon>
    </lineage>
</organism>
<keyword evidence="8" id="KW-0732">Signal</keyword>
<comment type="similarity">
    <text evidence="7">Belongs to the TonB-dependent receptor family.</text>
</comment>
<evidence type="ECO:0000256" key="1">
    <source>
        <dbReference type="ARBA" id="ARBA00004571"/>
    </source>
</evidence>
<dbReference type="PROSITE" id="PS52016">
    <property type="entry name" value="TONB_DEPENDENT_REC_3"/>
    <property type="match status" value="1"/>
</dbReference>
<dbReference type="NCBIfam" id="TIGR04056">
    <property type="entry name" value="OMP_RagA_SusC"/>
    <property type="match status" value="1"/>
</dbReference>
<keyword evidence="6 7" id="KW-0998">Cell outer membrane</keyword>
<evidence type="ECO:0000256" key="7">
    <source>
        <dbReference type="PROSITE-ProRule" id="PRU01360"/>
    </source>
</evidence>
<name>A0A6M0CIT2_9FLAO</name>
<sequence>MSTFKKKKIGGFQFCHCKITSFLLLVLFMCGATTKISAQTTTVTGVVKSTDGSSLPSANVIQKGTNNGVVTDFDGNYSITLISGEQTLIFSFLGYITQEIKVDNRTTIDVVLEEDAAALDEVVIVGYGTQKKINLTGALDIVTSEEIQNRPIANVGEGLQGLIPNLNVTVTSGDPTEGPTFNIRGFESINGGAPLILVDGVPQDLNRINPEDIETLTVLKDGAAAAIYGARAAFGVILVTTKKGKQGINVQLNTLLSWNRPIFNVDPIDDGYVYALERNRAQLRAGGNARYDDAYLEGLRLFWSDPINNPEFEVVNGNFRNYGYPRLSETLMNSTSPRQKVDLSVSGGSDKVNYYTSVGFFNTDGFWNNPANDNFKRYNFLGKVDYKINDIISFDSQVSTNFENSDKPAGVDINTLIRIEPIRPYIVPLIPGFEQFEGRSWDHAFPIYEQLENGGRETNLVQDLWLKGGITITPLEGLKIRSDFSYNALNRQFERYRPFYEVVSLDLEDPQPVRSVGDDDINVFRDFNQYYVFNAYAEYEKTISEKHYFKLMAGFNQEWDFNTRISASATGLTPGLFDINAATGIRNNGGGRSQATLRGGFSRFNYIYKEKYLIESTVRYDGTSRFPKEDRFGLFPSASAGWIISKEEWMSSTKDWLSNLKIRASFSELGNQLLGSNFYPYIPSLAINNSNYVLNSGEIPTVSPPGLVSPDLTWETVVSKNLGLDISLFQNKLDMTFDVYTRDTKDMLLRVDLPEVIGANEPLQNGADLRTKGWEASVTYRDKIGEDFSYSVNVNVADNSSKITKYENPTGSLDEFYVGQDIGEIWGYQTVGIFQSDDPTEIAAFDERQDDIGNGWTTGDIEFADLNGDGVIDNGENRLEDRGDLVRIGNTTPRYTYGINTNLRYKGFSLSVLFQGVGKRDYYPSNANWTWFFPWRAYYGDKAWLTDTWRPDNRDAYFPAASTGGAQNNVSQTRFLQDASYVRLKNLNISYDIPQKISEKIGFSTMRVYVAGQNLWEYSNIRHPLDPEYVFDDSIDYPLLRTYSVGLLLNL</sequence>
<evidence type="ECO:0000256" key="5">
    <source>
        <dbReference type="ARBA" id="ARBA00023136"/>
    </source>
</evidence>
<dbReference type="AlphaFoldDB" id="A0A6M0CIT2"/>
<dbReference type="Gene3D" id="2.60.40.1120">
    <property type="entry name" value="Carboxypeptidase-like, regulatory domain"/>
    <property type="match status" value="1"/>
</dbReference>
<protein>
    <submittedName>
        <fullName evidence="10">SusC/RagA family TonB-linked outer membrane protein</fullName>
    </submittedName>
</protein>
<keyword evidence="11" id="KW-1185">Reference proteome</keyword>
<evidence type="ECO:0000256" key="2">
    <source>
        <dbReference type="ARBA" id="ARBA00022448"/>
    </source>
</evidence>
<dbReference type="InterPro" id="IPR012910">
    <property type="entry name" value="Plug_dom"/>
</dbReference>
<dbReference type="InterPro" id="IPR008969">
    <property type="entry name" value="CarboxyPept-like_regulatory"/>
</dbReference>
<dbReference type="GO" id="GO:0009279">
    <property type="term" value="C:cell outer membrane"/>
    <property type="evidence" value="ECO:0007669"/>
    <property type="project" value="UniProtKB-SubCell"/>
</dbReference>
<dbReference type="InterPro" id="IPR036942">
    <property type="entry name" value="Beta-barrel_TonB_sf"/>
</dbReference>
<evidence type="ECO:0000256" key="6">
    <source>
        <dbReference type="ARBA" id="ARBA00023237"/>
    </source>
</evidence>
<dbReference type="InterPro" id="IPR037066">
    <property type="entry name" value="Plug_dom_sf"/>
</dbReference>
<gene>
    <name evidence="10" type="ORF">GWK10_11425</name>
</gene>
<evidence type="ECO:0000313" key="11">
    <source>
        <dbReference type="Proteomes" id="UP000474296"/>
    </source>
</evidence>
<dbReference type="RefSeq" id="WP_164032495.1">
    <property type="nucleotide sequence ID" value="NZ_JAABOQ010000004.1"/>
</dbReference>
<dbReference type="Pfam" id="PF13715">
    <property type="entry name" value="CarbopepD_reg_2"/>
    <property type="match status" value="1"/>
</dbReference>
<proteinExistence type="inferred from homology"/>
<dbReference type="NCBIfam" id="TIGR04057">
    <property type="entry name" value="SusC_RagA_signa"/>
    <property type="match status" value="1"/>
</dbReference>
<dbReference type="InterPro" id="IPR023997">
    <property type="entry name" value="TonB-dep_OMP_SusC/RagA_CS"/>
</dbReference>
<keyword evidence="2 7" id="KW-0813">Transport</keyword>
<keyword evidence="5 7" id="KW-0472">Membrane</keyword>